<dbReference type="EMBL" id="BAWF01000031">
    <property type="protein sequence ID" value="GAF46483.1"/>
    <property type="molecule type" value="Genomic_DNA"/>
</dbReference>
<proteinExistence type="predicted"/>
<dbReference type="RefSeq" id="WP_081792426.1">
    <property type="nucleotide sequence ID" value="NZ_BAWF01000031.1"/>
</dbReference>
<sequence length="121" mass="13528">MKRCVSAATANFATSCSNPHPRFNILVGENEAGKSTLLEAIGLALTGRVNGRAAAEELNPFWFNQENVGEFFRDRQSGKPVAPPEIRIEIFLEDREEFQRSLFGARTTQIRRCGLRSTEGR</sequence>
<evidence type="ECO:0000313" key="3">
    <source>
        <dbReference type="Proteomes" id="UP000019491"/>
    </source>
</evidence>
<name>X0PTT7_RHOWR</name>
<dbReference type="SUPFAM" id="SSF52540">
    <property type="entry name" value="P-loop containing nucleoside triphosphate hydrolases"/>
    <property type="match status" value="1"/>
</dbReference>
<gene>
    <name evidence="2" type="ORF">RW1_031_00670</name>
</gene>
<dbReference type="InterPro" id="IPR038729">
    <property type="entry name" value="Rad50/SbcC_AAA"/>
</dbReference>
<dbReference type="Proteomes" id="UP000019491">
    <property type="component" value="Unassembled WGS sequence"/>
</dbReference>
<comment type="caution">
    <text evidence="2">The sequence shown here is derived from an EMBL/GenBank/DDBJ whole genome shotgun (WGS) entry which is preliminary data.</text>
</comment>
<dbReference type="InterPro" id="IPR027417">
    <property type="entry name" value="P-loop_NTPase"/>
</dbReference>
<dbReference type="Pfam" id="PF13476">
    <property type="entry name" value="AAA_23"/>
    <property type="match status" value="1"/>
</dbReference>
<evidence type="ECO:0000259" key="1">
    <source>
        <dbReference type="Pfam" id="PF13476"/>
    </source>
</evidence>
<dbReference type="PROSITE" id="PS51257">
    <property type="entry name" value="PROKAR_LIPOPROTEIN"/>
    <property type="match status" value="1"/>
</dbReference>
<reference evidence="2 3" key="1">
    <citation type="submission" date="2014-02" db="EMBL/GenBank/DDBJ databases">
        <title>Whole genome shotgun sequence of Rhodococcus wratislaviensis NBRC 100605.</title>
        <authorList>
            <person name="Hosoyama A."/>
            <person name="Tsuchikane K."/>
            <person name="Yoshida I."/>
            <person name="Ohji S."/>
            <person name="Ichikawa N."/>
            <person name="Yamazoe A."/>
            <person name="Fujita N."/>
        </authorList>
    </citation>
    <scope>NUCLEOTIDE SEQUENCE [LARGE SCALE GENOMIC DNA]</scope>
    <source>
        <strain evidence="2 3">NBRC 100605</strain>
    </source>
</reference>
<dbReference type="GO" id="GO:0016887">
    <property type="term" value="F:ATP hydrolysis activity"/>
    <property type="evidence" value="ECO:0007669"/>
    <property type="project" value="InterPro"/>
</dbReference>
<accession>X0PTT7</accession>
<evidence type="ECO:0000313" key="2">
    <source>
        <dbReference type="EMBL" id="GAF46483.1"/>
    </source>
</evidence>
<keyword evidence="3" id="KW-1185">Reference proteome</keyword>
<dbReference type="Gene3D" id="3.40.50.300">
    <property type="entry name" value="P-loop containing nucleotide triphosphate hydrolases"/>
    <property type="match status" value="1"/>
</dbReference>
<dbReference type="GO" id="GO:0006302">
    <property type="term" value="P:double-strand break repair"/>
    <property type="evidence" value="ECO:0007669"/>
    <property type="project" value="InterPro"/>
</dbReference>
<feature type="domain" description="Rad50/SbcC-type AAA" evidence="1">
    <location>
        <begin position="20"/>
        <end position="55"/>
    </location>
</feature>
<organism evidence="2 3">
    <name type="scientific">Rhodococcus wratislaviensis NBRC 100605</name>
    <dbReference type="NCBI Taxonomy" id="1219028"/>
    <lineage>
        <taxon>Bacteria</taxon>
        <taxon>Bacillati</taxon>
        <taxon>Actinomycetota</taxon>
        <taxon>Actinomycetes</taxon>
        <taxon>Mycobacteriales</taxon>
        <taxon>Nocardiaceae</taxon>
        <taxon>Rhodococcus</taxon>
    </lineage>
</organism>
<dbReference type="AlphaFoldDB" id="X0PTT7"/>
<dbReference type="OrthoDB" id="3237462at2"/>
<protein>
    <recommendedName>
        <fullName evidence="1">Rad50/SbcC-type AAA domain-containing protein</fullName>
    </recommendedName>
</protein>